<dbReference type="PANTHER" id="PTHR43771">
    <property type="entry name" value="PHOSPHOMANNOMUTASE"/>
    <property type="match status" value="1"/>
</dbReference>
<accession>A0A147JXD7</accession>
<evidence type="ECO:0000259" key="9">
    <source>
        <dbReference type="Pfam" id="PF02879"/>
    </source>
</evidence>
<feature type="domain" description="Alpha-D-phosphohexomutase alpha/beta/alpha" evidence="10">
    <location>
        <begin position="254"/>
        <end position="361"/>
    </location>
</feature>
<evidence type="ECO:0000259" key="7">
    <source>
        <dbReference type="Pfam" id="PF00408"/>
    </source>
</evidence>
<dbReference type="Pfam" id="PF02878">
    <property type="entry name" value="PGM_PMM_I"/>
    <property type="match status" value="1"/>
</dbReference>
<dbReference type="GO" id="GO:0005975">
    <property type="term" value="P:carbohydrate metabolic process"/>
    <property type="evidence" value="ECO:0007669"/>
    <property type="project" value="InterPro"/>
</dbReference>
<dbReference type="EMBL" id="LQMQ01000026">
    <property type="protein sequence ID" value="KUO41229.1"/>
    <property type="molecule type" value="Genomic_DNA"/>
</dbReference>
<dbReference type="AlphaFoldDB" id="A0A147JXD7"/>
<evidence type="ECO:0000313" key="12">
    <source>
        <dbReference type="Proteomes" id="UP000074294"/>
    </source>
</evidence>
<feature type="domain" description="Alpha-D-phosphohexomutase alpha/beta/alpha" evidence="9">
    <location>
        <begin position="153"/>
        <end position="249"/>
    </location>
</feature>
<dbReference type="GO" id="GO:0008966">
    <property type="term" value="F:phosphoglucosamine mutase activity"/>
    <property type="evidence" value="ECO:0007669"/>
    <property type="project" value="InterPro"/>
</dbReference>
<evidence type="ECO:0000256" key="5">
    <source>
        <dbReference type="ARBA" id="ARBA00022842"/>
    </source>
</evidence>
<gene>
    <name evidence="11" type="ORF">APZ16_06200</name>
</gene>
<dbReference type="InterPro" id="IPR005843">
    <property type="entry name" value="A-D-PHexomutase_C"/>
</dbReference>
<comment type="similarity">
    <text evidence="2">Belongs to the phosphohexose mutase family.</text>
</comment>
<dbReference type="Pfam" id="PF02879">
    <property type="entry name" value="PGM_PMM_II"/>
    <property type="match status" value="1"/>
</dbReference>
<dbReference type="Pfam" id="PF02880">
    <property type="entry name" value="PGM_PMM_III"/>
    <property type="match status" value="1"/>
</dbReference>
<sequence>MLGKKLFGTRGIRGPISTKVTPELMLRLGSALAEYVNGGEVVVGWDTRTSGEMLARAFTAGLLSGGCDIVEVGVVPSPCVAFTTKDLGAGAGAMITASHNPPEDNGIVFYRSDGTEFLTEDEVSMERLFFGAGSRTTGWDELGSVRRYDPVTPYLNTIKKMVRVKGGLKVVVDCANGTGSVTTPRLLRELGCKVVTLNAHPDGHFPGRPPEPQPWNLLDLMATVREVDADIGLAHDGDADRIAVVDEQGNFVRPDALLALFAEIAVKRSNGGAVVTSINTSTAIDEVVSRAGGKVYRTGLGDFTEAMLEHHACFAGEPGKLVFLELGPWADGVFCAAKMVELLSSEQRPLSEIISERVPNYPAYFSDFPCPDEMKEEFMREMREYLLAQVDEVQETIELDGLRINRKNGSWILVRVSGTEPKARFAAEGRDEAELERLKNIGLSKIKEILKLQQ</sequence>
<dbReference type="Proteomes" id="UP000074294">
    <property type="component" value="Unassembled WGS sequence"/>
</dbReference>
<reference evidence="11 12" key="1">
    <citation type="journal article" date="2016" name="Nat. Microbiol.">
        <title>Genomic inference of the metabolism of cosmopolitan subsurface Archaea, Hadesarchaea.</title>
        <authorList>
            <person name="Baker B.J."/>
            <person name="Saw J.H."/>
            <person name="Lind A.E."/>
            <person name="Lazar C.S."/>
            <person name="Hinrichs K.-U."/>
            <person name="Teske A.P."/>
            <person name="Ettema T.J."/>
        </authorList>
    </citation>
    <scope>NUCLEOTIDE SEQUENCE [LARGE SCALE GENOMIC DNA]</scope>
</reference>
<organism evidence="11 12">
    <name type="scientific">Hadarchaeum yellowstonense</name>
    <dbReference type="NCBI Taxonomy" id="1776334"/>
    <lineage>
        <taxon>Archaea</taxon>
        <taxon>Methanobacteriati</taxon>
        <taxon>Candidatus Hadarchaeota</taxon>
        <taxon>Candidatus Hadarchaeia</taxon>
        <taxon>Candidatus Hadarchaeales</taxon>
        <taxon>Candidatus Hadarchaeaceae</taxon>
        <taxon>Candidatus Hadarchaeum</taxon>
    </lineage>
</organism>
<evidence type="ECO:0008006" key="13">
    <source>
        <dbReference type="Google" id="ProtNLM"/>
    </source>
</evidence>
<dbReference type="Gene3D" id="3.40.120.10">
    <property type="entry name" value="Alpha-D-Glucose-1,6-Bisphosphate, subunit A, domain 3"/>
    <property type="match status" value="3"/>
</dbReference>
<keyword evidence="4" id="KW-0479">Metal-binding</keyword>
<name>A0A147JXD7_HADYE</name>
<dbReference type="FunFam" id="3.40.120.10:FF:000001">
    <property type="entry name" value="Phosphoglucosamine mutase"/>
    <property type="match status" value="1"/>
</dbReference>
<dbReference type="InterPro" id="IPR005845">
    <property type="entry name" value="A-D-PHexomutase_a/b/a-II"/>
</dbReference>
<dbReference type="PRINTS" id="PR00509">
    <property type="entry name" value="PGMPMM"/>
</dbReference>
<dbReference type="Pfam" id="PF00408">
    <property type="entry name" value="PGM_PMM_IV"/>
    <property type="match status" value="1"/>
</dbReference>
<evidence type="ECO:0000259" key="10">
    <source>
        <dbReference type="Pfam" id="PF02880"/>
    </source>
</evidence>
<dbReference type="CDD" id="cd03087">
    <property type="entry name" value="PGM_like1"/>
    <property type="match status" value="1"/>
</dbReference>
<dbReference type="InterPro" id="IPR036900">
    <property type="entry name" value="A-D-PHexomutase_C_sf"/>
</dbReference>
<evidence type="ECO:0000256" key="1">
    <source>
        <dbReference type="ARBA" id="ARBA00001946"/>
    </source>
</evidence>
<feature type="domain" description="Alpha-D-phosphohexomutase C-terminal" evidence="7">
    <location>
        <begin position="384"/>
        <end position="439"/>
    </location>
</feature>
<evidence type="ECO:0000256" key="3">
    <source>
        <dbReference type="ARBA" id="ARBA00022553"/>
    </source>
</evidence>
<dbReference type="InterPro" id="IPR005844">
    <property type="entry name" value="A-D-PHexomutase_a/b/a-I"/>
</dbReference>
<dbReference type="PANTHER" id="PTHR43771:SF1">
    <property type="entry name" value="PHOSPHOMANNOMUTASE"/>
    <property type="match status" value="1"/>
</dbReference>
<dbReference type="SUPFAM" id="SSF53738">
    <property type="entry name" value="Phosphoglucomutase, first 3 domains"/>
    <property type="match status" value="3"/>
</dbReference>
<dbReference type="SUPFAM" id="SSF55957">
    <property type="entry name" value="Phosphoglucomutase, C-terminal domain"/>
    <property type="match status" value="1"/>
</dbReference>
<dbReference type="STRING" id="1776334.APZ16_06200"/>
<protein>
    <recommendedName>
        <fullName evidence="13">Phosphoglucosamine mutase</fullName>
    </recommendedName>
</protein>
<dbReference type="Gene3D" id="3.30.310.50">
    <property type="entry name" value="Alpha-D-phosphohexomutase, C-terminal domain"/>
    <property type="match status" value="1"/>
</dbReference>
<keyword evidence="3" id="KW-0597">Phosphoprotein</keyword>
<comment type="cofactor">
    <cofactor evidence="1">
        <name>Mg(2+)</name>
        <dbReference type="ChEBI" id="CHEBI:18420"/>
    </cofactor>
</comment>
<dbReference type="InterPro" id="IPR024086">
    <property type="entry name" value="GlmM_arc-type"/>
</dbReference>
<dbReference type="InterPro" id="IPR005846">
    <property type="entry name" value="A-D-PHexomutase_a/b/a-III"/>
</dbReference>
<evidence type="ECO:0000256" key="4">
    <source>
        <dbReference type="ARBA" id="ARBA00022723"/>
    </source>
</evidence>
<evidence type="ECO:0000259" key="8">
    <source>
        <dbReference type="Pfam" id="PF02878"/>
    </source>
</evidence>
<evidence type="ECO:0000256" key="2">
    <source>
        <dbReference type="ARBA" id="ARBA00010231"/>
    </source>
</evidence>
<feature type="domain" description="Alpha-D-phosphohexomutase alpha/beta/alpha" evidence="8">
    <location>
        <begin position="5"/>
        <end position="129"/>
    </location>
</feature>
<dbReference type="GO" id="GO:0046872">
    <property type="term" value="F:metal ion binding"/>
    <property type="evidence" value="ECO:0007669"/>
    <property type="project" value="UniProtKB-KW"/>
</dbReference>
<proteinExistence type="inferred from homology"/>
<dbReference type="InterPro" id="IPR005841">
    <property type="entry name" value="Alpha-D-phosphohexomutase_SF"/>
</dbReference>
<keyword evidence="6" id="KW-0413">Isomerase</keyword>
<comment type="caution">
    <text evidence="11">The sequence shown here is derived from an EMBL/GenBank/DDBJ whole genome shotgun (WGS) entry which is preliminary data.</text>
</comment>
<keyword evidence="5" id="KW-0460">Magnesium</keyword>
<evidence type="ECO:0000256" key="6">
    <source>
        <dbReference type="ARBA" id="ARBA00023235"/>
    </source>
</evidence>
<evidence type="ECO:0000313" key="11">
    <source>
        <dbReference type="EMBL" id="KUO41229.1"/>
    </source>
</evidence>
<dbReference type="NCBIfam" id="TIGR03990">
    <property type="entry name" value="Arch_GlmM"/>
    <property type="match status" value="1"/>
</dbReference>
<dbReference type="InterPro" id="IPR016055">
    <property type="entry name" value="A-D-PHexomutase_a/b/a-I/II/III"/>
</dbReference>
<dbReference type="FunFam" id="3.40.120.10:FF:000003">
    <property type="entry name" value="Phosphoglucosamine mutase"/>
    <property type="match status" value="1"/>
</dbReference>